<evidence type="ECO:0000256" key="8">
    <source>
        <dbReference type="ARBA" id="ARBA00022958"/>
    </source>
</evidence>
<evidence type="ECO:0000256" key="3">
    <source>
        <dbReference type="ARBA" id="ARBA00022448"/>
    </source>
</evidence>
<feature type="transmembrane region" description="Helical" evidence="12">
    <location>
        <begin position="66"/>
        <end position="89"/>
    </location>
</feature>
<feature type="transmembrane region" description="Helical" evidence="12">
    <location>
        <begin position="358"/>
        <end position="379"/>
    </location>
</feature>
<dbReference type="EMBL" id="BAAAEW010000004">
    <property type="protein sequence ID" value="GAA0743096.1"/>
    <property type="molecule type" value="Genomic_DNA"/>
</dbReference>
<evidence type="ECO:0000259" key="14">
    <source>
        <dbReference type="Pfam" id="PF02705"/>
    </source>
</evidence>
<accession>A0ABN1JMV5</accession>
<comment type="subcellular location">
    <subcellularLocation>
        <location evidence="12">Cell membrane</location>
        <topology evidence="12">Multi-pass membrane protein</topology>
    </subcellularLocation>
    <subcellularLocation>
        <location evidence="1">Membrane</location>
        <topology evidence="1">Multi-pass membrane protein</topology>
    </subcellularLocation>
</comment>
<keyword evidence="3 12" id="KW-0813">Transport</keyword>
<feature type="region of interest" description="Disordered" evidence="13">
    <location>
        <begin position="1"/>
        <end position="22"/>
    </location>
</feature>
<keyword evidence="17" id="KW-1185">Reference proteome</keyword>
<name>A0ABN1JMV5_9BURK</name>
<keyword evidence="4 12" id="KW-1003">Cell membrane</keyword>
<gene>
    <name evidence="12" type="primary">kup</name>
    <name evidence="16" type="ORF">GCM10009107_07310</name>
</gene>
<evidence type="ECO:0000256" key="4">
    <source>
        <dbReference type="ARBA" id="ARBA00022475"/>
    </source>
</evidence>
<dbReference type="Proteomes" id="UP001500279">
    <property type="component" value="Unassembled WGS sequence"/>
</dbReference>
<feature type="domain" description="K+ potassium transporter integral membrane" evidence="14">
    <location>
        <begin position="32"/>
        <end position="484"/>
    </location>
</feature>
<comment type="similarity">
    <text evidence="2 12">Belongs to the HAK/KUP transporter (TC 2.A.72) family.</text>
</comment>
<evidence type="ECO:0000259" key="15">
    <source>
        <dbReference type="Pfam" id="PF22776"/>
    </source>
</evidence>
<evidence type="ECO:0000256" key="6">
    <source>
        <dbReference type="ARBA" id="ARBA00022692"/>
    </source>
</evidence>
<dbReference type="HAMAP" id="MF_01522">
    <property type="entry name" value="Kup"/>
    <property type="match status" value="1"/>
</dbReference>
<feature type="transmembrane region" description="Helical" evidence="12">
    <location>
        <begin position="266"/>
        <end position="286"/>
    </location>
</feature>
<evidence type="ECO:0000256" key="12">
    <source>
        <dbReference type="HAMAP-Rule" id="MF_01522"/>
    </source>
</evidence>
<evidence type="ECO:0000256" key="9">
    <source>
        <dbReference type="ARBA" id="ARBA00022989"/>
    </source>
</evidence>
<dbReference type="PANTHER" id="PTHR30540:SF79">
    <property type="entry name" value="LOW AFFINITY POTASSIUM TRANSPORT SYSTEM PROTEIN KUP"/>
    <property type="match status" value="1"/>
</dbReference>
<comment type="function">
    <text evidence="12">Transport of potassium into the cell. Likely operates as a K(+):H(+) symporter.</text>
</comment>
<keyword evidence="10 12" id="KW-0406">Ion transport</keyword>
<dbReference type="InterPro" id="IPR003855">
    <property type="entry name" value="K+_transporter"/>
</dbReference>
<dbReference type="InterPro" id="IPR053951">
    <property type="entry name" value="K_trans_N"/>
</dbReference>
<feature type="transmembrane region" description="Helical" evidence="12">
    <location>
        <begin position="230"/>
        <end position="254"/>
    </location>
</feature>
<feature type="transmembrane region" description="Helical" evidence="12">
    <location>
        <begin position="122"/>
        <end position="147"/>
    </location>
</feature>
<evidence type="ECO:0000256" key="7">
    <source>
        <dbReference type="ARBA" id="ARBA00022847"/>
    </source>
</evidence>
<dbReference type="PANTHER" id="PTHR30540">
    <property type="entry name" value="OSMOTIC STRESS POTASSIUM TRANSPORTER"/>
    <property type="match status" value="1"/>
</dbReference>
<keyword evidence="5 12" id="KW-0633">Potassium transport</keyword>
<feature type="transmembrane region" description="Helical" evidence="12">
    <location>
        <begin position="190"/>
        <end position="210"/>
    </location>
</feature>
<keyword evidence="11 12" id="KW-0472">Membrane</keyword>
<sequence>MTAAALPRSSSSATSGFAPPQGQPRGRALAGLTLAAVGVVYGDIGTSPLYTVKEVFGAGGVPLTSANLVGAVSAILWALMLVVTLKYVVLILRADNRGEGGGLALTALAGRAVAHKPALRRVLLLLGVFGATLFYGDSVITPAISVLGAVEGLEVATPLLKPYVLPVSLAVLAALFLVQRFGTQQVGRVFGPIILVWFLALAWTGVQQIAQQPAILAALDPRQAWTFLAGRGWHVLAALGAIVLALTGAEALYADMGHFGRKPIQLAWSLLVMPSLALNYLGQGALLMRQPEAIDNPFFRLFPATWIAPAVLLATLAAIIASQAVISGAFSMTKQAIQLGFLPRMVVRNTSASEAGQIYLPAVNWALLAAVFAAVLWFGSSSALAGAYGMAVTLTMMITTVLTYFVICDGWRLPRWLALGATAFFMLFDAALVAGCAVKLFDGGWFPLALGGLLFIVMSTWARGRALLLDNIRDEGLALQPFIESLQDPSITRVSRTAIYPVANPDTVPQALLHNLKHNQVLHERNVILTVVFHEVPALPDSERVRVAELAPGFWRVTLNFGFLDVPDVPKALALCDAQGLRIPVFETSFFLSRETVVTAPGLGLRGWRRRLFAAMNRNATGVVAFFRLPDNAVVELGTRVQI</sequence>
<keyword evidence="7 12" id="KW-0769">Symport</keyword>
<dbReference type="Pfam" id="PF02705">
    <property type="entry name" value="K_trans"/>
    <property type="match status" value="1"/>
</dbReference>
<evidence type="ECO:0000256" key="2">
    <source>
        <dbReference type="ARBA" id="ARBA00007019"/>
    </source>
</evidence>
<feature type="transmembrane region" description="Helical" evidence="12">
    <location>
        <begin position="416"/>
        <end position="438"/>
    </location>
</feature>
<organism evidence="16 17">
    <name type="scientific">Ideonella azotifigens</name>
    <dbReference type="NCBI Taxonomy" id="513160"/>
    <lineage>
        <taxon>Bacteria</taxon>
        <taxon>Pseudomonadati</taxon>
        <taxon>Pseudomonadota</taxon>
        <taxon>Betaproteobacteria</taxon>
        <taxon>Burkholderiales</taxon>
        <taxon>Sphaerotilaceae</taxon>
        <taxon>Ideonella</taxon>
    </lineage>
</organism>
<feature type="transmembrane region" description="Helical" evidence="12">
    <location>
        <begin position="444"/>
        <end position="462"/>
    </location>
</feature>
<feature type="transmembrane region" description="Helical" evidence="12">
    <location>
        <begin position="306"/>
        <end position="330"/>
    </location>
</feature>
<evidence type="ECO:0000256" key="1">
    <source>
        <dbReference type="ARBA" id="ARBA00004141"/>
    </source>
</evidence>
<evidence type="ECO:0000256" key="13">
    <source>
        <dbReference type="SAM" id="MobiDB-lite"/>
    </source>
</evidence>
<keyword evidence="8 12" id="KW-0630">Potassium</keyword>
<keyword evidence="9 12" id="KW-1133">Transmembrane helix</keyword>
<dbReference type="Pfam" id="PF22776">
    <property type="entry name" value="K_trans_C"/>
    <property type="match status" value="1"/>
</dbReference>
<dbReference type="InterPro" id="IPR023051">
    <property type="entry name" value="Kup"/>
</dbReference>
<evidence type="ECO:0000313" key="17">
    <source>
        <dbReference type="Proteomes" id="UP001500279"/>
    </source>
</evidence>
<feature type="transmembrane region" description="Helical" evidence="12">
    <location>
        <begin position="159"/>
        <end position="178"/>
    </location>
</feature>
<comment type="caution">
    <text evidence="16">The sequence shown here is derived from an EMBL/GenBank/DDBJ whole genome shotgun (WGS) entry which is preliminary data.</text>
</comment>
<protein>
    <recommendedName>
        <fullName evidence="12">Probable potassium transport system protein Kup</fullName>
    </recommendedName>
</protein>
<evidence type="ECO:0000256" key="10">
    <source>
        <dbReference type="ARBA" id="ARBA00023065"/>
    </source>
</evidence>
<proteinExistence type="inferred from homology"/>
<feature type="domain" description="K+ potassium transporter C-terminal" evidence="15">
    <location>
        <begin position="496"/>
        <end position="643"/>
    </location>
</feature>
<keyword evidence="6 12" id="KW-0812">Transmembrane</keyword>
<dbReference type="InterPro" id="IPR053952">
    <property type="entry name" value="K_trans_C"/>
</dbReference>
<dbReference type="RefSeq" id="WP_231010474.1">
    <property type="nucleotide sequence ID" value="NZ_BAAAEW010000004.1"/>
</dbReference>
<evidence type="ECO:0000256" key="11">
    <source>
        <dbReference type="ARBA" id="ARBA00023136"/>
    </source>
</evidence>
<reference evidence="16 17" key="1">
    <citation type="journal article" date="2019" name="Int. J. Syst. Evol. Microbiol.">
        <title>The Global Catalogue of Microorganisms (GCM) 10K type strain sequencing project: providing services to taxonomists for standard genome sequencing and annotation.</title>
        <authorList>
            <consortium name="The Broad Institute Genomics Platform"/>
            <consortium name="The Broad Institute Genome Sequencing Center for Infectious Disease"/>
            <person name="Wu L."/>
            <person name="Ma J."/>
        </authorList>
    </citation>
    <scope>NUCLEOTIDE SEQUENCE [LARGE SCALE GENOMIC DNA]</scope>
    <source>
        <strain evidence="16 17">JCM 15503</strain>
    </source>
</reference>
<evidence type="ECO:0000256" key="5">
    <source>
        <dbReference type="ARBA" id="ARBA00022538"/>
    </source>
</evidence>
<comment type="catalytic activity">
    <reaction evidence="12">
        <text>K(+)(in) + H(+)(in) = K(+)(out) + H(+)(out)</text>
        <dbReference type="Rhea" id="RHEA:28490"/>
        <dbReference type="ChEBI" id="CHEBI:15378"/>
        <dbReference type="ChEBI" id="CHEBI:29103"/>
    </reaction>
</comment>
<feature type="transmembrane region" description="Helical" evidence="12">
    <location>
        <begin position="385"/>
        <end position="407"/>
    </location>
</feature>
<evidence type="ECO:0000313" key="16">
    <source>
        <dbReference type="EMBL" id="GAA0743096.1"/>
    </source>
</evidence>